<keyword evidence="9" id="KW-0675">Receptor</keyword>
<evidence type="ECO:0000256" key="15">
    <source>
        <dbReference type="SAM" id="Phobius"/>
    </source>
</evidence>
<dbReference type="Gene3D" id="1.10.287.70">
    <property type="match status" value="1"/>
</dbReference>
<dbReference type="SUPFAM" id="SSF53850">
    <property type="entry name" value="Periplasmic binding protein-like II"/>
    <property type="match status" value="1"/>
</dbReference>
<evidence type="ECO:0000256" key="2">
    <source>
        <dbReference type="ARBA" id="ARBA00008685"/>
    </source>
</evidence>
<dbReference type="FunFam" id="1.10.287.70:FF:000037">
    <property type="entry name" value="Glutamate receptor"/>
    <property type="match status" value="1"/>
</dbReference>
<dbReference type="GO" id="GO:0015276">
    <property type="term" value="F:ligand-gated monoatomic ion channel activity"/>
    <property type="evidence" value="ECO:0007669"/>
    <property type="project" value="InterPro"/>
</dbReference>
<feature type="transmembrane region" description="Helical" evidence="15">
    <location>
        <begin position="886"/>
        <end position="906"/>
    </location>
</feature>
<evidence type="ECO:0000256" key="8">
    <source>
        <dbReference type="ARBA" id="ARBA00023136"/>
    </source>
</evidence>
<comment type="subcellular location">
    <subcellularLocation>
        <location evidence="1">Membrane</location>
        <topology evidence="1">Multi-pass membrane protein</topology>
    </subcellularLocation>
</comment>
<protein>
    <recommendedName>
        <fullName evidence="16">Ionotropic glutamate receptor C-terminal domain-containing protein</fullName>
    </recommendedName>
</protein>
<comment type="caution">
    <text evidence="17">The sequence shown here is derived from an EMBL/GenBank/DDBJ whole genome shotgun (WGS) entry which is preliminary data.</text>
</comment>
<dbReference type="PIRSF" id="PIRSF037090">
    <property type="entry name" value="Iontro_Glu-like_rcpt_pln"/>
    <property type="match status" value="1"/>
</dbReference>
<dbReference type="PANTHER" id="PTHR34836">
    <property type="entry name" value="OS06G0188250 PROTEIN"/>
    <property type="match status" value="1"/>
</dbReference>
<evidence type="ECO:0000256" key="12">
    <source>
        <dbReference type="ARBA" id="ARBA00023303"/>
    </source>
</evidence>
<dbReference type="SUPFAM" id="SSF53822">
    <property type="entry name" value="Periplasmic binding protein-like I"/>
    <property type="match status" value="1"/>
</dbReference>
<feature type="region of interest" description="Disordered" evidence="14">
    <location>
        <begin position="966"/>
        <end position="1010"/>
    </location>
</feature>
<keyword evidence="18" id="KW-1185">Reference proteome</keyword>
<dbReference type="Pfam" id="PF01094">
    <property type="entry name" value="ANF_receptor"/>
    <property type="match status" value="1"/>
</dbReference>
<organism evidence="17 18">
    <name type="scientific">Salix dunnii</name>
    <dbReference type="NCBI Taxonomy" id="1413687"/>
    <lineage>
        <taxon>Eukaryota</taxon>
        <taxon>Viridiplantae</taxon>
        <taxon>Streptophyta</taxon>
        <taxon>Embryophyta</taxon>
        <taxon>Tracheophyta</taxon>
        <taxon>Spermatophyta</taxon>
        <taxon>Magnoliopsida</taxon>
        <taxon>eudicotyledons</taxon>
        <taxon>Gunneridae</taxon>
        <taxon>Pentapetalae</taxon>
        <taxon>rosids</taxon>
        <taxon>fabids</taxon>
        <taxon>Malpighiales</taxon>
        <taxon>Salicaceae</taxon>
        <taxon>Saliceae</taxon>
        <taxon>Salix</taxon>
    </lineage>
</organism>
<dbReference type="Gene3D" id="3.40.50.2300">
    <property type="match status" value="3"/>
</dbReference>
<feature type="disulfide bond" evidence="13">
    <location>
        <begin position="788"/>
        <end position="870"/>
    </location>
</feature>
<gene>
    <name evidence="17" type="ORF">SADUNF_Sadunf18G0077900</name>
</gene>
<keyword evidence="5" id="KW-0732">Signal</keyword>
<evidence type="ECO:0000256" key="11">
    <source>
        <dbReference type="ARBA" id="ARBA00023286"/>
    </source>
</evidence>
<dbReference type="SMART" id="SM00079">
    <property type="entry name" value="PBPe"/>
    <property type="match status" value="1"/>
</dbReference>
<dbReference type="PANTHER" id="PTHR34836:SF7">
    <property type="entry name" value="RECEPTOR LIGAND BINDING REGION DOMAIN-CONTAINING PROTEIN"/>
    <property type="match status" value="1"/>
</dbReference>
<dbReference type="InterPro" id="IPR044440">
    <property type="entry name" value="GABAb_receptor_plant_PBP1"/>
</dbReference>
<dbReference type="AlphaFoldDB" id="A0A835J4J0"/>
<keyword evidence="3" id="KW-0813">Transport</keyword>
<dbReference type="CDD" id="cd13686">
    <property type="entry name" value="GluR_Plant"/>
    <property type="match status" value="1"/>
</dbReference>
<feature type="transmembrane region" description="Helical" evidence="15">
    <location>
        <begin position="619"/>
        <end position="637"/>
    </location>
</feature>
<feature type="transmembrane region" description="Helical" evidence="15">
    <location>
        <begin position="679"/>
        <end position="700"/>
    </location>
</feature>
<keyword evidence="8 15" id="KW-0472">Membrane</keyword>
<dbReference type="GO" id="GO:0016020">
    <property type="term" value="C:membrane"/>
    <property type="evidence" value="ECO:0007669"/>
    <property type="project" value="UniProtKB-SubCell"/>
</dbReference>
<proteinExistence type="inferred from homology"/>
<dbReference type="Proteomes" id="UP000657918">
    <property type="component" value="Unassembled WGS sequence"/>
</dbReference>
<sequence>MAMPKQKFTLPFITFLLVNLWCKQMVIMAMEIIPIGVVLDLNSTVGEIAGSCISMAVSDFYAVNDDFKTRLALFTRDSSSDVVAATSSGICVNSHSFLLHPKSFENFTLATGSCSWAKRAPVSREFINVLANGDRSTDSYQLRTKIFIVLTGKIVILLDLMKNEQVHAIIGPQTSSQAKFVIELGGRAEVPIVSFSATSPTPSATQSKYFVRTAQDDSSQVKAIASIVQAYGWREIVPIYEDTEYGNGLVPFLLEAFQEIDTRVPYGSRIPMYFNDTQIMRELNKLKAMQKSIFLVHMSASIGSRLFLLAKDAGMMSEGYAWIVTSAFLDPVGYEVMDSMQGVLGVKPHIPTSKKLESFKSRWRKNFTTSKPQIKINELNLFGLWAYDTVWAIAMAVEKAGIVHSGYVKPNTSESTVDIPALGKSEMGPRLLRSILSTRVQGLSGDFHLAGGEMVPSAFEIINVIGRAERVIGYWTPERGLSRNLYSEGKTAYSTSKNKLKEPIWPGDTTQQPKRLRIGVPLKTGFKEFIKVEWSPGGDKPNVSGFTRDSAGTYNELLKRIELKKFDAVVGDVTIIAHRSSYVDFTLPYSESGITMVVLTKRDERENMWIFLKPLSLELWLTTGIAIIFTGLVVWVLEHRENKVFRGNPAQQLGTTLWFSFSTLFFAHREKVVNNWTRFVLIIWIFVVLIISQSYTASLASMLTVKRLQPTFVDVKEIRKNGYFVGHQKNSFVKDFLVKQLNFNSNLLKEYDTPEEYHDALSTGIHNGGVAAIFAEIPYVKLFLAKYCTKFQMVGPTYKTDGFGFVSLTLSVCLSHAITSIFSRHICLAIAFPLQSPLVPYVSRAILKVTQDKDVMEEIERRNFVRETTCLDQASMVTSGGLSLPSFGGLFIITGVASMSALLIYVTKFLYIHWPASNTMDQETPFYTRILELAKHFDKEDPSAHHLNRAGPRVHPVPSVEIVGASPNMDDAHGHSRTSIEGSGDIIGDQDHGNHTPGSSAANPEPYHTP</sequence>
<evidence type="ECO:0000313" key="18">
    <source>
        <dbReference type="Proteomes" id="UP000657918"/>
    </source>
</evidence>
<name>A0A835J4J0_9ROSI</name>
<dbReference type="CDD" id="cd19990">
    <property type="entry name" value="PBP1_GABAb_receptor_plant"/>
    <property type="match status" value="1"/>
</dbReference>
<reference evidence="17 18" key="1">
    <citation type="submission" date="2020-10" db="EMBL/GenBank/DDBJ databases">
        <title>Plant Genome Project.</title>
        <authorList>
            <person name="Zhang R.-G."/>
        </authorList>
    </citation>
    <scope>NUCLEOTIDE SEQUENCE [LARGE SCALE GENOMIC DNA]</scope>
    <source>
        <strain evidence="17">FAFU-HL-1</strain>
        <tissue evidence="17">Leaf</tissue>
    </source>
</reference>
<keyword evidence="12" id="KW-0407">Ion channel</keyword>
<dbReference type="InterPro" id="IPR015683">
    <property type="entry name" value="Ionotropic_Glu_rcpt"/>
</dbReference>
<feature type="domain" description="Ionotropic glutamate receptor C-terminal" evidence="16">
    <location>
        <begin position="515"/>
        <end position="866"/>
    </location>
</feature>
<dbReference type="InterPro" id="IPR001828">
    <property type="entry name" value="ANF_lig-bd_rcpt"/>
</dbReference>
<keyword evidence="7" id="KW-0406">Ion transport</keyword>
<dbReference type="OrthoDB" id="827003at2759"/>
<evidence type="ECO:0000256" key="4">
    <source>
        <dbReference type="ARBA" id="ARBA00022692"/>
    </source>
</evidence>
<dbReference type="Gene3D" id="3.40.190.10">
    <property type="entry name" value="Periplasmic binding protein-like II"/>
    <property type="match status" value="1"/>
</dbReference>
<accession>A0A835J4J0</accession>
<keyword evidence="11" id="KW-1071">Ligand-gated ion channel</keyword>
<dbReference type="EMBL" id="JADGMS010000018">
    <property type="protein sequence ID" value="KAF9662666.1"/>
    <property type="molecule type" value="Genomic_DNA"/>
</dbReference>
<evidence type="ECO:0000256" key="10">
    <source>
        <dbReference type="ARBA" id="ARBA00023180"/>
    </source>
</evidence>
<comment type="similarity">
    <text evidence="2">Belongs to the glutamate-gated ion channel (TC 1.A.10.1) family.</text>
</comment>
<evidence type="ECO:0000256" key="5">
    <source>
        <dbReference type="ARBA" id="ARBA00022729"/>
    </source>
</evidence>
<dbReference type="FunFam" id="3.40.190.10:FF:000217">
    <property type="entry name" value="Glutamate receptor"/>
    <property type="match status" value="1"/>
</dbReference>
<dbReference type="FunFam" id="3.40.50.2300:FF:000081">
    <property type="entry name" value="Glutamate receptor"/>
    <property type="match status" value="1"/>
</dbReference>
<evidence type="ECO:0000313" key="17">
    <source>
        <dbReference type="EMBL" id="KAF9662666.1"/>
    </source>
</evidence>
<evidence type="ECO:0000256" key="14">
    <source>
        <dbReference type="SAM" id="MobiDB-lite"/>
    </source>
</evidence>
<keyword evidence="4 15" id="KW-0812">Transmembrane</keyword>
<keyword evidence="13" id="KW-1015">Disulfide bond</keyword>
<evidence type="ECO:0000256" key="3">
    <source>
        <dbReference type="ARBA" id="ARBA00022448"/>
    </source>
</evidence>
<dbReference type="InterPro" id="IPR017103">
    <property type="entry name" value="Iontropic_Glu_rcpt_pln"/>
</dbReference>
<evidence type="ECO:0000256" key="9">
    <source>
        <dbReference type="ARBA" id="ARBA00023170"/>
    </source>
</evidence>
<evidence type="ECO:0000256" key="6">
    <source>
        <dbReference type="ARBA" id="ARBA00022989"/>
    </source>
</evidence>
<dbReference type="InterPro" id="IPR028082">
    <property type="entry name" value="Peripla_BP_I"/>
</dbReference>
<dbReference type="InterPro" id="IPR001320">
    <property type="entry name" value="Iontro_rcpt_C"/>
</dbReference>
<evidence type="ECO:0000259" key="16">
    <source>
        <dbReference type="SMART" id="SM00079"/>
    </source>
</evidence>
<evidence type="ECO:0000256" key="1">
    <source>
        <dbReference type="ARBA" id="ARBA00004141"/>
    </source>
</evidence>
<dbReference type="Pfam" id="PF00060">
    <property type="entry name" value="Lig_chan"/>
    <property type="match status" value="1"/>
</dbReference>
<evidence type="ECO:0000256" key="7">
    <source>
        <dbReference type="ARBA" id="ARBA00023065"/>
    </source>
</evidence>
<keyword evidence="6 15" id="KW-1133">Transmembrane helix</keyword>
<evidence type="ECO:0000256" key="13">
    <source>
        <dbReference type="PIRSR" id="PIRSR037090-50"/>
    </source>
</evidence>
<keyword evidence="10" id="KW-0325">Glycoprotein</keyword>